<dbReference type="EMBL" id="CSBK01001093">
    <property type="protein sequence ID" value="COY30195.1"/>
    <property type="molecule type" value="Genomic_DNA"/>
</dbReference>
<gene>
    <name evidence="1" type="ORF">ERS007739_02402</name>
</gene>
<dbReference type="AlphaFoldDB" id="A0A916LD56"/>
<organism evidence="1 2">
    <name type="scientific">Mycobacterium tuberculosis</name>
    <dbReference type="NCBI Taxonomy" id="1773"/>
    <lineage>
        <taxon>Bacteria</taxon>
        <taxon>Bacillati</taxon>
        <taxon>Actinomycetota</taxon>
        <taxon>Actinomycetes</taxon>
        <taxon>Mycobacteriales</taxon>
        <taxon>Mycobacteriaceae</taxon>
        <taxon>Mycobacterium</taxon>
        <taxon>Mycobacterium tuberculosis complex</taxon>
    </lineage>
</organism>
<name>A0A916LD56_MYCTX</name>
<accession>A0A916LD56</accession>
<reference evidence="2" key="1">
    <citation type="submission" date="2015-03" db="EMBL/GenBank/DDBJ databases">
        <authorList>
            <consortium name="Pathogen Informatics"/>
        </authorList>
    </citation>
    <scope>NUCLEOTIDE SEQUENCE [LARGE SCALE GENOMIC DNA]</scope>
    <source>
        <strain evidence="2">N09902308</strain>
    </source>
</reference>
<proteinExistence type="predicted"/>
<comment type="caution">
    <text evidence="1">The sequence shown here is derived from an EMBL/GenBank/DDBJ whole genome shotgun (WGS) entry which is preliminary data.</text>
</comment>
<evidence type="ECO:0000313" key="2">
    <source>
        <dbReference type="Proteomes" id="UP000039021"/>
    </source>
</evidence>
<sequence>MATTAAVPPTTMIPAPLPSESRFRLTCGWAVMWATLAA</sequence>
<evidence type="ECO:0000313" key="1">
    <source>
        <dbReference type="EMBL" id="COY30195.1"/>
    </source>
</evidence>
<protein>
    <submittedName>
        <fullName evidence="1">Uncharacterized protein</fullName>
    </submittedName>
</protein>
<dbReference type="Proteomes" id="UP000039021">
    <property type="component" value="Unassembled WGS sequence"/>
</dbReference>